<dbReference type="Proteomes" id="UP000054549">
    <property type="component" value="Unassembled WGS sequence"/>
</dbReference>
<proteinExistence type="predicted"/>
<organism evidence="1 2">
    <name type="scientific">Amanita muscaria (strain Koide BX008)</name>
    <dbReference type="NCBI Taxonomy" id="946122"/>
    <lineage>
        <taxon>Eukaryota</taxon>
        <taxon>Fungi</taxon>
        <taxon>Dikarya</taxon>
        <taxon>Basidiomycota</taxon>
        <taxon>Agaricomycotina</taxon>
        <taxon>Agaricomycetes</taxon>
        <taxon>Agaricomycetidae</taxon>
        <taxon>Agaricales</taxon>
        <taxon>Pluteineae</taxon>
        <taxon>Amanitaceae</taxon>
        <taxon>Amanita</taxon>
    </lineage>
</organism>
<name>A0A0C2X2C8_AMAMK</name>
<dbReference type="AlphaFoldDB" id="A0A0C2X2C8"/>
<keyword evidence="2" id="KW-1185">Reference proteome</keyword>
<sequence>MFCYESVPVMGSQSSELLDQCPNPSCHCARSLGSARKDSQCLQRVNPDGSCLSVSYLGQRRM</sequence>
<gene>
    <name evidence="1" type="ORF">M378DRAFT_674490</name>
</gene>
<dbReference type="EMBL" id="KN818260">
    <property type="protein sequence ID" value="KIL63316.1"/>
    <property type="molecule type" value="Genomic_DNA"/>
</dbReference>
<dbReference type="HOGENOM" id="CLU_2903727_0_0_1"/>
<evidence type="ECO:0000313" key="1">
    <source>
        <dbReference type="EMBL" id="KIL63316.1"/>
    </source>
</evidence>
<evidence type="ECO:0000313" key="2">
    <source>
        <dbReference type="Proteomes" id="UP000054549"/>
    </source>
</evidence>
<dbReference type="InParanoid" id="A0A0C2X2C8"/>
<accession>A0A0C2X2C8</accession>
<protein>
    <submittedName>
        <fullName evidence="1">Uncharacterized protein</fullName>
    </submittedName>
</protein>
<reference evidence="1 2" key="1">
    <citation type="submission" date="2014-04" db="EMBL/GenBank/DDBJ databases">
        <title>Evolutionary Origins and Diversification of the Mycorrhizal Mutualists.</title>
        <authorList>
            <consortium name="DOE Joint Genome Institute"/>
            <consortium name="Mycorrhizal Genomics Consortium"/>
            <person name="Kohler A."/>
            <person name="Kuo A."/>
            <person name="Nagy L.G."/>
            <person name="Floudas D."/>
            <person name="Copeland A."/>
            <person name="Barry K.W."/>
            <person name="Cichocki N."/>
            <person name="Veneault-Fourrey C."/>
            <person name="LaButti K."/>
            <person name="Lindquist E.A."/>
            <person name="Lipzen A."/>
            <person name="Lundell T."/>
            <person name="Morin E."/>
            <person name="Murat C."/>
            <person name="Riley R."/>
            <person name="Ohm R."/>
            <person name="Sun H."/>
            <person name="Tunlid A."/>
            <person name="Henrissat B."/>
            <person name="Grigoriev I.V."/>
            <person name="Hibbett D.S."/>
            <person name="Martin F."/>
        </authorList>
    </citation>
    <scope>NUCLEOTIDE SEQUENCE [LARGE SCALE GENOMIC DNA]</scope>
    <source>
        <strain evidence="1 2">Koide BX008</strain>
    </source>
</reference>